<sequence>MRNVVDNLKSKTNPVAYKLHPTFAMNLSSDKPKILKTIQETITQ</sequence>
<proteinExistence type="predicted"/>
<evidence type="ECO:0000313" key="1">
    <source>
        <dbReference type="EMBL" id="EMO63349.1"/>
    </source>
</evidence>
<accession>M6WDT1</accession>
<gene>
    <name evidence="1" type="ORF">LEP1GSC133_4480</name>
</gene>
<dbReference type="EMBL" id="AKWF02000056">
    <property type="protein sequence ID" value="EMO63349.1"/>
    <property type="molecule type" value="Genomic_DNA"/>
</dbReference>
<dbReference type="AlphaFoldDB" id="M6WDT1"/>
<organism evidence="1 2">
    <name type="scientific">Leptospira borgpetersenii serovar Pomona str. 200901868</name>
    <dbReference type="NCBI Taxonomy" id="1192866"/>
    <lineage>
        <taxon>Bacteria</taxon>
        <taxon>Pseudomonadati</taxon>
        <taxon>Spirochaetota</taxon>
        <taxon>Spirochaetia</taxon>
        <taxon>Leptospirales</taxon>
        <taxon>Leptospiraceae</taxon>
        <taxon>Leptospira</taxon>
    </lineage>
</organism>
<evidence type="ECO:0000313" key="2">
    <source>
        <dbReference type="Proteomes" id="UP000012159"/>
    </source>
</evidence>
<reference evidence="1 2" key="1">
    <citation type="submission" date="2013-01" db="EMBL/GenBank/DDBJ databases">
        <authorList>
            <person name="Harkins D.M."/>
            <person name="Durkin A.S."/>
            <person name="Brinkac L.M."/>
            <person name="Haft D.H."/>
            <person name="Selengut J.D."/>
            <person name="Sanka R."/>
            <person name="DePew J."/>
            <person name="Purushe J."/>
            <person name="Picardeau M."/>
            <person name="Werts C."/>
            <person name="Goarant C."/>
            <person name="Vinetz J.M."/>
            <person name="Sutton G.G."/>
            <person name="Nierman W.C."/>
            <person name="Fouts D.E."/>
        </authorList>
    </citation>
    <scope>NUCLEOTIDE SEQUENCE [LARGE SCALE GENOMIC DNA]</scope>
    <source>
        <strain evidence="1 2">200901868</strain>
    </source>
</reference>
<comment type="caution">
    <text evidence="1">The sequence shown here is derived from an EMBL/GenBank/DDBJ whole genome shotgun (WGS) entry which is preliminary data.</text>
</comment>
<protein>
    <submittedName>
        <fullName evidence="1">Uncharacterized protein</fullName>
    </submittedName>
</protein>
<name>M6WDT1_LEPBO</name>
<dbReference type="STRING" id="1192866.LEP1GSC133_4480"/>
<dbReference type="Proteomes" id="UP000012159">
    <property type="component" value="Unassembled WGS sequence"/>
</dbReference>